<evidence type="ECO:0000313" key="2">
    <source>
        <dbReference type="Proteomes" id="UP000316621"/>
    </source>
</evidence>
<dbReference type="AlphaFoldDB" id="A0A4Y7LGX2"/>
<dbReference type="Proteomes" id="UP000316621">
    <property type="component" value="Chromosome 11"/>
</dbReference>
<dbReference type="EMBL" id="CM010725">
    <property type="protein sequence ID" value="RZC84217.1"/>
    <property type="molecule type" value="Genomic_DNA"/>
</dbReference>
<reference evidence="1 2" key="1">
    <citation type="journal article" date="2018" name="Science">
        <title>The opium poppy genome and morphinan production.</title>
        <authorList>
            <person name="Guo L."/>
            <person name="Winzer T."/>
            <person name="Yang X."/>
            <person name="Li Y."/>
            <person name="Ning Z."/>
            <person name="He Z."/>
            <person name="Teodor R."/>
            <person name="Lu Y."/>
            <person name="Bowser T.A."/>
            <person name="Graham I.A."/>
            <person name="Ye K."/>
        </authorList>
    </citation>
    <scope>NUCLEOTIDE SEQUENCE [LARGE SCALE GENOMIC DNA]</scope>
    <source>
        <strain evidence="2">cv. HN1</strain>
        <tissue evidence="1">Leaves</tissue>
    </source>
</reference>
<evidence type="ECO:0000313" key="1">
    <source>
        <dbReference type="EMBL" id="RZC84217.1"/>
    </source>
</evidence>
<accession>A0A4Y7LGX2</accession>
<dbReference type="Gramene" id="RZC84217">
    <property type="protein sequence ID" value="RZC84217"/>
    <property type="gene ID" value="C5167_047010"/>
</dbReference>
<keyword evidence="2" id="KW-1185">Reference proteome</keyword>
<gene>
    <name evidence="1" type="ORF">C5167_047010</name>
</gene>
<protein>
    <submittedName>
        <fullName evidence="1">Uncharacterized protein</fullName>
    </submittedName>
</protein>
<proteinExistence type="predicted"/>
<sequence>MLMLLPLFQSVDGCIQRKNGSSNLLEYDGEMEQWRQGLLADGAVTDMALLVLCSSLRTFGKNDGLADIKLLQ</sequence>
<organism evidence="1 2">
    <name type="scientific">Papaver somniferum</name>
    <name type="common">Opium poppy</name>
    <dbReference type="NCBI Taxonomy" id="3469"/>
    <lineage>
        <taxon>Eukaryota</taxon>
        <taxon>Viridiplantae</taxon>
        <taxon>Streptophyta</taxon>
        <taxon>Embryophyta</taxon>
        <taxon>Tracheophyta</taxon>
        <taxon>Spermatophyta</taxon>
        <taxon>Magnoliopsida</taxon>
        <taxon>Ranunculales</taxon>
        <taxon>Papaveraceae</taxon>
        <taxon>Papaveroideae</taxon>
        <taxon>Papaver</taxon>
    </lineage>
</organism>
<name>A0A4Y7LGX2_PAPSO</name>